<dbReference type="GO" id="GO:0003779">
    <property type="term" value="F:actin binding"/>
    <property type="evidence" value="ECO:0007669"/>
    <property type="project" value="InterPro"/>
</dbReference>
<dbReference type="InterPro" id="IPR013992">
    <property type="entry name" value="Adenylate_cyclase-assoc_CAP_N"/>
</dbReference>
<dbReference type="FunFam" id="1.25.40.330:FF:000001">
    <property type="entry name" value="Adenylyl cyclase-associated protein"/>
    <property type="match status" value="1"/>
</dbReference>
<reference evidence="5" key="1">
    <citation type="submission" date="2015-02" db="EMBL/GenBank/DDBJ databases">
        <title>A transcriptome of Wollemia nobilis - a relic of Gondwana.</title>
        <authorList>
            <person name="Chia J.Y."/>
            <person name="Leong Y.S."/>
            <person name="Abdul Karim S."/>
            <person name="Wan Azmi N."/>
            <person name="Hercus R."/>
            <person name="Croft L."/>
        </authorList>
    </citation>
    <scope>NUCLEOTIDE SEQUENCE</scope>
    <source>
        <strain evidence="5">MaeBrown</strain>
        <tissue evidence="5">Leaf</tissue>
    </source>
</reference>
<dbReference type="InterPro" id="IPR018106">
    <property type="entry name" value="CAP_CS_N"/>
</dbReference>
<dbReference type="Gene3D" id="1.25.40.330">
    <property type="entry name" value="Adenylate cyclase-associated CAP, N-terminal domain"/>
    <property type="match status" value="1"/>
</dbReference>
<evidence type="ECO:0000256" key="2">
    <source>
        <dbReference type="RuleBase" id="RU000647"/>
    </source>
</evidence>
<dbReference type="Pfam" id="PF21938">
    <property type="entry name" value="CAP_N"/>
    <property type="match status" value="1"/>
</dbReference>
<proteinExistence type="inferred from homology"/>
<evidence type="ECO:0000313" key="5">
    <source>
        <dbReference type="EMBL" id="JAG87629.1"/>
    </source>
</evidence>
<dbReference type="GO" id="GO:0019933">
    <property type="term" value="P:cAMP-mediated signaling"/>
    <property type="evidence" value="ECO:0007669"/>
    <property type="project" value="TreeGrafter"/>
</dbReference>
<dbReference type="GO" id="GO:0008179">
    <property type="term" value="F:adenylate cyclase binding"/>
    <property type="evidence" value="ECO:0007669"/>
    <property type="project" value="TreeGrafter"/>
</dbReference>
<dbReference type="SUPFAM" id="SSF69340">
    <property type="entry name" value="C-terminal domain of adenylylcyclase associated protein"/>
    <property type="match status" value="1"/>
</dbReference>
<dbReference type="InterPro" id="IPR017901">
    <property type="entry name" value="C-CAP_CF_C-like"/>
</dbReference>
<dbReference type="PANTHER" id="PTHR10652:SF0">
    <property type="entry name" value="ADENYLYL CYCLASE-ASSOCIATED PROTEIN"/>
    <property type="match status" value="1"/>
</dbReference>
<sequence>METLVARLEAAVSRLETIESKLGLQSTSSSSVPAIPRESALLPSITASAASGDNDSPNISEYDQLLEKSFGRVLGAAEKIGGQVLESTLLLKSALAVHRDFLLKIKKCKQPDVAGLTRMLQPLNETITKANALTEGKRTESFNHLKTVAESLTVFVWVAYSGKDCGLSLPAAHVEESWQTAEFYNNKVLVEYKNKDGNHVEWAKAMKELYVPSLRDYVRKFYPTGPVWNPSGVDVGSFSQNPAPSKTTKAGGPPPPPPRPAPFVPTEVVENPKENMNAVFQQINAGESVTAGLRKVTNEMKTKNRPDRSGFVTVGSGKDKSVSSSHSVPKTGPPKLELQMGRKWIVENQIGQKNLVLGDCDPKQSVYIFGCKDSVLQIKGKVNNITVDKCTKTGVVFMDVVSACEIVNCNGIEVQCQGTAPTIAVDNTSGCQLYLGRESLGTSITTAKSSEVNVLIPGATDDADLVEHPLPEQFTHAYKDGQFVTSAVSHSGG</sequence>
<evidence type="ECO:0000256" key="3">
    <source>
        <dbReference type="SAM" id="MobiDB-lite"/>
    </source>
</evidence>
<dbReference type="InterPro" id="IPR016098">
    <property type="entry name" value="CAP/MinC_C"/>
</dbReference>
<dbReference type="Gene3D" id="2.160.20.70">
    <property type="match status" value="1"/>
</dbReference>
<dbReference type="InterPro" id="IPR001837">
    <property type="entry name" value="Adenylate_cyclase-assoc_CAP"/>
</dbReference>
<accession>A0A0C9RUY9</accession>
<feature type="compositionally biased region" description="Pro residues" evidence="3">
    <location>
        <begin position="252"/>
        <end position="263"/>
    </location>
</feature>
<dbReference type="Pfam" id="PF08603">
    <property type="entry name" value="CAP_C"/>
    <property type="match status" value="1"/>
</dbReference>
<feature type="compositionally biased region" description="Polar residues" evidence="3">
    <location>
        <begin position="237"/>
        <end position="248"/>
    </location>
</feature>
<organism evidence="5">
    <name type="scientific">Wollemia nobilis</name>
    <dbReference type="NCBI Taxonomy" id="56998"/>
    <lineage>
        <taxon>Eukaryota</taxon>
        <taxon>Viridiplantae</taxon>
        <taxon>Streptophyta</taxon>
        <taxon>Embryophyta</taxon>
        <taxon>Tracheophyta</taxon>
        <taxon>Spermatophyta</taxon>
        <taxon>Pinopsida</taxon>
        <taxon>Pinidae</taxon>
        <taxon>Conifers II</taxon>
        <taxon>Araucariales</taxon>
        <taxon>Araucariaceae</taxon>
        <taxon>Wollemia</taxon>
    </lineage>
</organism>
<feature type="region of interest" description="Disordered" evidence="3">
    <location>
        <begin position="233"/>
        <end position="263"/>
    </location>
</feature>
<dbReference type="GO" id="GO:0005737">
    <property type="term" value="C:cytoplasm"/>
    <property type="evidence" value="ECO:0007669"/>
    <property type="project" value="TreeGrafter"/>
</dbReference>
<dbReference type="EMBL" id="GCHU01011839">
    <property type="protein sequence ID" value="JAG87629.1"/>
    <property type="molecule type" value="Transcribed_RNA"/>
</dbReference>
<comment type="similarity">
    <text evidence="1 2">Belongs to the CAP family.</text>
</comment>
<dbReference type="Pfam" id="PF01213">
    <property type="entry name" value="CAP_N-CM"/>
    <property type="match status" value="1"/>
</dbReference>
<dbReference type="SUPFAM" id="SSF101278">
    <property type="entry name" value="N-terminal domain of adenylylcyclase associated protein, CAP"/>
    <property type="match status" value="1"/>
</dbReference>
<dbReference type="SMART" id="SM00673">
    <property type="entry name" value="CARP"/>
    <property type="match status" value="2"/>
</dbReference>
<feature type="domain" description="C-CAP/cofactor C-like" evidence="4">
    <location>
        <begin position="333"/>
        <end position="470"/>
    </location>
</feature>
<name>A0A0C9RUY9_9CONI</name>
<evidence type="ECO:0000256" key="1">
    <source>
        <dbReference type="ARBA" id="ARBA00007659"/>
    </source>
</evidence>
<dbReference type="InterPro" id="IPR053950">
    <property type="entry name" value="CAP_N"/>
</dbReference>
<dbReference type="PROSITE" id="PS01088">
    <property type="entry name" value="CAP_1"/>
    <property type="match status" value="1"/>
</dbReference>
<dbReference type="PANTHER" id="PTHR10652">
    <property type="entry name" value="ADENYLYL CYCLASE-ASSOCIATED PROTEIN"/>
    <property type="match status" value="1"/>
</dbReference>
<dbReference type="InterPro" id="IPR036222">
    <property type="entry name" value="CAP_N_sf"/>
</dbReference>
<evidence type="ECO:0000259" key="4">
    <source>
        <dbReference type="PROSITE" id="PS51329"/>
    </source>
</evidence>
<dbReference type="FunFam" id="2.160.20.70:FF:000006">
    <property type="entry name" value="Adenylyl cyclase-associated protein"/>
    <property type="match status" value="1"/>
</dbReference>
<feature type="region of interest" description="Disordered" evidence="3">
    <location>
        <begin position="303"/>
        <end position="335"/>
    </location>
</feature>
<dbReference type="InterPro" id="IPR013912">
    <property type="entry name" value="Adenylate_cyclase-assoc_CAP_C"/>
</dbReference>
<protein>
    <recommendedName>
        <fullName evidence="2">Adenylyl cyclase-associated protein</fullName>
    </recommendedName>
</protein>
<dbReference type="InterPro" id="IPR006599">
    <property type="entry name" value="CARP_motif"/>
</dbReference>
<dbReference type="GO" id="GO:0007015">
    <property type="term" value="P:actin filament organization"/>
    <property type="evidence" value="ECO:0007669"/>
    <property type="project" value="TreeGrafter"/>
</dbReference>
<dbReference type="InterPro" id="IPR036223">
    <property type="entry name" value="CAP_C_sf"/>
</dbReference>
<dbReference type="AlphaFoldDB" id="A0A0C9RUY9"/>
<dbReference type="PROSITE" id="PS51329">
    <property type="entry name" value="C_CAP_COFACTOR_C"/>
    <property type="match status" value="1"/>
</dbReference>